<protein>
    <submittedName>
        <fullName evidence="2">GNAT family N-acetyltransferase</fullName>
    </submittedName>
</protein>
<dbReference type="GO" id="GO:0016747">
    <property type="term" value="F:acyltransferase activity, transferring groups other than amino-acyl groups"/>
    <property type="evidence" value="ECO:0007669"/>
    <property type="project" value="InterPro"/>
</dbReference>
<feature type="domain" description="N-acetyltransferase" evidence="1">
    <location>
        <begin position="12"/>
        <end position="170"/>
    </location>
</feature>
<sequence length="190" mass="21762">MSDIIQPETRRLRLRQWHADDRDAFADMCADPEVMRYFPATLDRARSDLMARACEQLLGERGWGVWVVELLENGAFIGIAGLNIPDPDLPFSPCVEVLWRLARPYWGQGYATEAAEAALRVGFDQLELDEIVSFAVLGNRRSRAVMERIGMADTGRTFDHPRLPEASPLRRHCLYSLARRDWSEKSERLD</sequence>
<reference evidence="2" key="1">
    <citation type="submission" date="2021-10" db="EMBL/GenBank/DDBJ databases">
        <title>The diversity and Nitrogen Metabolism of Culturable Nitrate-Utilizing Bacteria Within the Oxygen Minimum Zone of the Changjiang (Yangtze River)Estuary.</title>
        <authorList>
            <person name="Zhang D."/>
            <person name="Zheng J."/>
            <person name="Liu S."/>
            <person name="He W."/>
        </authorList>
    </citation>
    <scope>NUCLEOTIDE SEQUENCE</scope>
    <source>
        <strain evidence="2">FXH-223</strain>
    </source>
</reference>
<dbReference type="InterPro" id="IPR000182">
    <property type="entry name" value="GNAT_dom"/>
</dbReference>
<dbReference type="Pfam" id="PF13302">
    <property type="entry name" value="Acetyltransf_3"/>
    <property type="match status" value="1"/>
</dbReference>
<comment type="caution">
    <text evidence="2">The sequence shown here is derived from an EMBL/GenBank/DDBJ whole genome shotgun (WGS) entry which is preliminary data.</text>
</comment>
<dbReference type="InterPro" id="IPR051531">
    <property type="entry name" value="N-acetyltransferase"/>
</dbReference>
<dbReference type="Gene3D" id="3.40.630.30">
    <property type="match status" value="1"/>
</dbReference>
<dbReference type="InterPro" id="IPR016181">
    <property type="entry name" value="Acyl_CoA_acyltransferase"/>
</dbReference>
<organism evidence="2 3">
    <name type="scientific">Alloalcanivorax marinus</name>
    <dbReference type="NCBI Taxonomy" id="1177169"/>
    <lineage>
        <taxon>Bacteria</taxon>
        <taxon>Pseudomonadati</taxon>
        <taxon>Pseudomonadota</taxon>
        <taxon>Gammaproteobacteria</taxon>
        <taxon>Oceanospirillales</taxon>
        <taxon>Alcanivoracaceae</taxon>
        <taxon>Alloalcanivorax</taxon>
    </lineage>
</organism>
<keyword evidence="3" id="KW-1185">Reference proteome</keyword>
<gene>
    <name evidence="2" type="ORF">LL252_07530</name>
</gene>
<dbReference type="PANTHER" id="PTHR43792:SF1">
    <property type="entry name" value="N-ACETYLTRANSFERASE DOMAIN-CONTAINING PROTEIN"/>
    <property type="match status" value="1"/>
</dbReference>
<evidence type="ECO:0000259" key="1">
    <source>
        <dbReference type="PROSITE" id="PS51186"/>
    </source>
</evidence>
<dbReference type="PROSITE" id="PS51186">
    <property type="entry name" value="GNAT"/>
    <property type="match status" value="1"/>
</dbReference>
<dbReference type="Proteomes" id="UP001108027">
    <property type="component" value="Unassembled WGS sequence"/>
</dbReference>
<dbReference type="PANTHER" id="PTHR43792">
    <property type="entry name" value="GNAT FAMILY, PUTATIVE (AFU_ORTHOLOGUE AFUA_3G00765)-RELATED-RELATED"/>
    <property type="match status" value="1"/>
</dbReference>
<name>A0A9Q3UN46_9GAMM</name>
<proteinExistence type="predicted"/>
<dbReference type="RefSeq" id="WP_228233624.1">
    <property type="nucleotide sequence ID" value="NZ_JAJGNA010000006.1"/>
</dbReference>
<accession>A0A9Q3UN46</accession>
<evidence type="ECO:0000313" key="2">
    <source>
        <dbReference type="EMBL" id="MCC4308422.1"/>
    </source>
</evidence>
<dbReference type="SUPFAM" id="SSF55729">
    <property type="entry name" value="Acyl-CoA N-acyltransferases (Nat)"/>
    <property type="match status" value="1"/>
</dbReference>
<evidence type="ECO:0000313" key="3">
    <source>
        <dbReference type="Proteomes" id="UP001108027"/>
    </source>
</evidence>
<dbReference type="AlphaFoldDB" id="A0A9Q3UN46"/>
<dbReference type="EMBL" id="JAJGNA010000006">
    <property type="protein sequence ID" value="MCC4308422.1"/>
    <property type="molecule type" value="Genomic_DNA"/>
</dbReference>